<sequence>MKISTKFNAITIGMIATTSLLMFLTLSVLGDISERVDEQQNVNTPVIVSSLSLQKDVVQIQQWLTDISATRGAPGFDDGFDEAEKYYSEAKSELDSLKALGIEDDILDPISKDLDEYYQMGVDMANAYISSGTGAGNKFMEEFDPYAVKMESSVEVLLEEADALVENGNTKISQSISTLIRRAIISFSVILLISIFSFFVSRNVIMKRISNLSGILGDIAEGDGDLTKRVDVSSGDELSVMASYFNTFADTVSSIVSSIKELSSQVVDSSEELKSIAHISTASSEEASHAIEEISRSASSQAEQTEYGSRKLSELVSALEESKHQTQNLSSSFKQVNLLVDEGLEVINHLSDTTDESSVATKSVHGDIVKTSESSQKIGEASNLIMSVSEQTNLLALNAAIEAARAGEHGKGFSVVAEEIRKLSIESADSTRIINDIVAELQFNANNAVSTMNRVEEIYSRQIENVHLTESKYKHIRDSLESSNQAILAISESSFKIEQVASEVLDTIQTLSAISEENSAGTEEASVSIHQQTEIISKLESSSVNLSNLSQNLQSLVEQFQV</sequence>
<dbReference type="PANTHER" id="PTHR32089:SF112">
    <property type="entry name" value="LYSOZYME-LIKE PROTEIN-RELATED"/>
    <property type="match status" value="1"/>
</dbReference>
<comment type="caution">
    <text evidence="7">The sequence shown here is derived from an EMBL/GenBank/DDBJ whole genome shotgun (WGS) entry which is preliminary data.</text>
</comment>
<evidence type="ECO:0000313" key="7">
    <source>
        <dbReference type="EMBL" id="OHW63523.1"/>
    </source>
</evidence>
<name>A0A1S1VA80_9FIRM</name>
<dbReference type="PROSITE" id="PS50885">
    <property type="entry name" value="HAMP"/>
    <property type="match status" value="1"/>
</dbReference>
<organism evidence="7 8">
    <name type="scientific">Andreesenia angusta</name>
    <dbReference type="NCBI Taxonomy" id="39480"/>
    <lineage>
        <taxon>Bacteria</taxon>
        <taxon>Bacillati</taxon>
        <taxon>Bacillota</taxon>
        <taxon>Tissierellia</taxon>
        <taxon>Tissierellales</taxon>
        <taxon>Gottschalkiaceae</taxon>
        <taxon>Andreesenia</taxon>
    </lineage>
</organism>
<feature type="domain" description="Methyl-accepting transducer" evidence="5">
    <location>
        <begin position="276"/>
        <end position="512"/>
    </location>
</feature>
<dbReference type="GO" id="GO:0016020">
    <property type="term" value="C:membrane"/>
    <property type="evidence" value="ECO:0007669"/>
    <property type="project" value="InterPro"/>
</dbReference>
<gene>
    <name evidence="7" type="primary">yoaH_1</name>
    <name evidence="7" type="ORF">EUAN_03870</name>
</gene>
<dbReference type="EMBL" id="MKIE01000001">
    <property type="protein sequence ID" value="OHW63523.1"/>
    <property type="molecule type" value="Genomic_DNA"/>
</dbReference>
<protein>
    <submittedName>
        <fullName evidence="7">Putative methyl-accepting chemotaxis protein YoaH</fullName>
    </submittedName>
</protein>
<dbReference type="SMART" id="SM00283">
    <property type="entry name" value="MA"/>
    <property type="match status" value="1"/>
</dbReference>
<dbReference type="InterPro" id="IPR004089">
    <property type="entry name" value="MCPsignal_dom"/>
</dbReference>
<dbReference type="STRING" id="39480.EUAN_03870"/>
<comment type="similarity">
    <text evidence="2">Belongs to the methyl-accepting chemotaxis (MCP) protein family.</text>
</comment>
<dbReference type="Pfam" id="PF00672">
    <property type="entry name" value="HAMP"/>
    <property type="match status" value="1"/>
</dbReference>
<dbReference type="GO" id="GO:0007165">
    <property type="term" value="P:signal transduction"/>
    <property type="evidence" value="ECO:0007669"/>
    <property type="project" value="UniProtKB-KW"/>
</dbReference>
<dbReference type="Proteomes" id="UP000180254">
    <property type="component" value="Unassembled WGS sequence"/>
</dbReference>
<proteinExistence type="inferred from homology"/>
<reference evidence="7 8" key="1">
    <citation type="submission" date="2016-09" db="EMBL/GenBank/DDBJ databases">
        <title>Genome sequence of Eubacterium angustum.</title>
        <authorList>
            <person name="Poehlein A."/>
            <person name="Daniel R."/>
        </authorList>
    </citation>
    <scope>NUCLEOTIDE SEQUENCE [LARGE SCALE GENOMIC DNA]</scope>
    <source>
        <strain evidence="7 8">DSM 1989</strain>
    </source>
</reference>
<dbReference type="Gene3D" id="1.10.287.950">
    <property type="entry name" value="Methyl-accepting chemotaxis protein"/>
    <property type="match status" value="1"/>
</dbReference>
<dbReference type="Pfam" id="PF00015">
    <property type="entry name" value="MCPsignal"/>
    <property type="match status" value="1"/>
</dbReference>
<keyword evidence="4" id="KW-0472">Membrane</keyword>
<evidence type="ECO:0000256" key="4">
    <source>
        <dbReference type="SAM" id="Phobius"/>
    </source>
</evidence>
<keyword evidence="4" id="KW-0812">Transmembrane</keyword>
<evidence type="ECO:0000256" key="1">
    <source>
        <dbReference type="ARBA" id="ARBA00023224"/>
    </source>
</evidence>
<keyword evidence="8" id="KW-1185">Reference proteome</keyword>
<evidence type="ECO:0000256" key="2">
    <source>
        <dbReference type="ARBA" id="ARBA00029447"/>
    </source>
</evidence>
<keyword evidence="4" id="KW-1133">Transmembrane helix</keyword>
<evidence type="ECO:0000313" key="8">
    <source>
        <dbReference type="Proteomes" id="UP000180254"/>
    </source>
</evidence>
<evidence type="ECO:0000259" key="5">
    <source>
        <dbReference type="PROSITE" id="PS50111"/>
    </source>
</evidence>
<feature type="transmembrane region" description="Helical" evidence="4">
    <location>
        <begin position="179"/>
        <end position="200"/>
    </location>
</feature>
<dbReference type="AlphaFoldDB" id="A0A1S1VA80"/>
<feature type="domain" description="HAMP" evidence="6">
    <location>
        <begin position="203"/>
        <end position="257"/>
    </location>
</feature>
<accession>A0A1S1VA80</accession>
<dbReference type="PANTHER" id="PTHR32089">
    <property type="entry name" value="METHYL-ACCEPTING CHEMOTAXIS PROTEIN MCPB"/>
    <property type="match status" value="1"/>
</dbReference>
<dbReference type="RefSeq" id="WP_071061231.1">
    <property type="nucleotide sequence ID" value="NZ_MKIE01000001.1"/>
</dbReference>
<evidence type="ECO:0000259" key="6">
    <source>
        <dbReference type="PROSITE" id="PS50885"/>
    </source>
</evidence>
<dbReference type="SUPFAM" id="SSF58104">
    <property type="entry name" value="Methyl-accepting chemotaxis protein (MCP) signaling domain"/>
    <property type="match status" value="1"/>
</dbReference>
<dbReference type="PROSITE" id="PS50111">
    <property type="entry name" value="CHEMOTAXIS_TRANSDUC_2"/>
    <property type="match status" value="1"/>
</dbReference>
<dbReference type="Gene3D" id="6.10.340.10">
    <property type="match status" value="1"/>
</dbReference>
<dbReference type="CDD" id="cd06225">
    <property type="entry name" value="HAMP"/>
    <property type="match status" value="1"/>
</dbReference>
<dbReference type="SMART" id="SM00304">
    <property type="entry name" value="HAMP"/>
    <property type="match status" value="1"/>
</dbReference>
<evidence type="ECO:0000256" key="3">
    <source>
        <dbReference type="PROSITE-ProRule" id="PRU00284"/>
    </source>
</evidence>
<keyword evidence="1 3" id="KW-0807">Transducer</keyword>
<dbReference type="InterPro" id="IPR003660">
    <property type="entry name" value="HAMP_dom"/>
</dbReference>